<proteinExistence type="predicted"/>
<evidence type="ECO:0000256" key="5">
    <source>
        <dbReference type="SAM" id="Phobius"/>
    </source>
</evidence>
<gene>
    <name evidence="6" type="ORF">B1992_04240</name>
</gene>
<protein>
    <recommendedName>
        <fullName evidence="8">Interferon-induced transmembrane protein</fullName>
    </recommendedName>
</protein>
<dbReference type="RefSeq" id="WP_162310221.1">
    <property type="nucleotide sequence ID" value="NZ_JACHGU010000005.1"/>
</dbReference>
<keyword evidence="7" id="KW-1185">Reference proteome</keyword>
<evidence type="ECO:0000256" key="4">
    <source>
        <dbReference type="ARBA" id="ARBA00023136"/>
    </source>
</evidence>
<evidence type="ECO:0000313" key="7">
    <source>
        <dbReference type="Proteomes" id="UP000462066"/>
    </source>
</evidence>
<comment type="subcellular location">
    <subcellularLocation>
        <location evidence="1">Membrane</location>
    </subcellularLocation>
</comment>
<evidence type="ECO:0008006" key="8">
    <source>
        <dbReference type="Google" id="ProtNLM"/>
    </source>
</evidence>
<accession>A0A7V8GNR8</accession>
<dbReference type="GO" id="GO:0016020">
    <property type="term" value="C:membrane"/>
    <property type="evidence" value="ECO:0007669"/>
    <property type="project" value="UniProtKB-SubCell"/>
</dbReference>
<sequence>MNTPPPGGYGEYVPNNLVWAILTTLFCCLPLGIVSIVHASQVDGKRAAGDIAGARQSARKAGQWALWSALAGPLLIVLWFFLFGGLALLGGLSSALH</sequence>
<keyword evidence="3 5" id="KW-1133">Transmembrane helix</keyword>
<reference evidence="6 7" key="1">
    <citation type="submission" date="2017-10" db="EMBL/GenBank/DDBJ databases">
        <title>Whole genome sequencing of Pseudoxanthomonas broegbernensis DSM 12573(T).</title>
        <authorList>
            <person name="Kumar S."/>
            <person name="Bansal K."/>
            <person name="Kaur A."/>
            <person name="Patil P."/>
            <person name="Sharma S."/>
            <person name="Patil P.B."/>
        </authorList>
    </citation>
    <scope>NUCLEOTIDE SEQUENCE [LARGE SCALE GENOMIC DNA]</scope>
    <source>
        <strain evidence="6 7">DSM 12573</strain>
    </source>
</reference>
<evidence type="ECO:0000313" key="6">
    <source>
        <dbReference type="EMBL" id="KAF1687201.1"/>
    </source>
</evidence>
<keyword evidence="2 5" id="KW-0812">Transmembrane</keyword>
<keyword evidence="4 5" id="KW-0472">Membrane</keyword>
<evidence type="ECO:0000256" key="3">
    <source>
        <dbReference type="ARBA" id="ARBA00022989"/>
    </source>
</evidence>
<name>A0A7V8GNR8_9GAMM</name>
<dbReference type="AlphaFoldDB" id="A0A7V8GNR8"/>
<dbReference type="PANTHER" id="PTHR14948">
    <property type="entry name" value="NG5"/>
    <property type="match status" value="1"/>
</dbReference>
<feature type="transmembrane region" description="Helical" evidence="5">
    <location>
        <begin position="17"/>
        <end position="37"/>
    </location>
</feature>
<dbReference type="Proteomes" id="UP000462066">
    <property type="component" value="Unassembled WGS sequence"/>
</dbReference>
<dbReference type="InterPro" id="IPR007593">
    <property type="entry name" value="CD225/Dispanin_fam"/>
</dbReference>
<dbReference type="Pfam" id="PF04505">
    <property type="entry name" value="CD225"/>
    <property type="match status" value="1"/>
</dbReference>
<dbReference type="EMBL" id="MWIP01000003">
    <property type="protein sequence ID" value="KAF1687201.1"/>
    <property type="molecule type" value="Genomic_DNA"/>
</dbReference>
<dbReference type="PANTHER" id="PTHR14948:SF25">
    <property type="entry name" value="DUF4190 DOMAIN-CONTAINING PROTEIN"/>
    <property type="match status" value="1"/>
</dbReference>
<comment type="caution">
    <text evidence="6">The sequence shown here is derived from an EMBL/GenBank/DDBJ whole genome shotgun (WGS) entry which is preliminary data.</text>
</comment>
<evidence type="ECO:0000256" key="2">
    <source>
        <dbReference type="ARBA" id="ARBA00022692"/>
    </source>
</evidence>
<feature type="transmembrane region" description="Helical" evidence="5">
    <location>
        <begin position="64"/>
        <end position="89"/>
    </location>
</feature>
<evidence type="ECO:0000256" key="1">
    <source>
        <dbReference type="ARBA" id="ARBA00004370"/>
    </source>
</evidence>
<organism evidence="6 7">
    <name type="scientific">Pseudoxanthomonas broegbernensis</name>
    <dbReference type="NCBI Taxonomy" id="83619"/>
    <lineage>
        <taxon>Bacteria</taxon>
        <taxon>Pseudomonadati</taxon>
        <taxon>Pseudomonadota</taxon>
        <taxon>Gammaproteobacteria</taxon>
        <taxon>Lysobacterales</taxon>
        <taxon>Lysobacteraceae</taxon>
        <taxon>Pseudoxanthomonas</taxon>
    </lineage>
</organism>
<dbReference type="InterPro" id="IPR051423">
    <property type="entry name" value="CD225/Dispanin"/>
</dbReference>